<gene>
    <name evidence="1" type="ORF">CAUJ_LOCUS5228</name>
</gene>
<evidence type="ECO:0000313" key="1">
    <source>
        <dbReference type="EMBL" id="CAD6189309.1"/>
    </source>
</evidence>
<dbReference type="EMBL" id="CAJGYM010000010">
    <property type="protein sequence ID" value="CAD6189309.1"/>
    <property type="molecule type" value="Genomic_DNA"/>
</dbReference>
<keyword evidence="2" id="KW-1185">Reference proteome</keyword>
<name>A0A8S1H0L0_9PELO</name>
<organism evidence="1 2">
    <name type="scientific">Caenorhabditis auriculariae</name>
    <dbReference type="NCBI Taxonomy" id="2777116"/>
    <lineage>
        <taxon>Eukaryota</taxon>
        <taxon>Metazoa</taxon>
        <taxon>Ecdysozoa</taxon>
        <taxon>Nematoda</taxon>
        <taxon>Chromadorea</taxon>
        <taxon>Rhabditida</taxon>
        <taxon>Rhabditina</taxon>
        <taxon>Rhabditomorpha</taxon>
        <taxon>Rhabditoidea</taxon>
        <taxon>Rhabditidae</taxon>
        <taxon>Peloderinae</taxon>
        <taxon>Caenorhabditis</taxon>
    </lineage>
</organism>
<dbReference type="AlphaFoldDB" id="A0A8S1H0L0"/>
<comment type="caution">
    <text evidence="1">The sequence shown here is derived from an EMBL/GenBank/DDBJ whole genome shotgun (WGS) entry which is preliminary data.</text>
</comment>
<proteinExistence type="predicted"/>
<protein>
    <submittedName>
        <fullName evidence="1">Uncharacterized protein</fullName>
    </submittedName>
</protein>
<sequence length="87" mass="11097">MSARDFCCYYDDFRHREVRRSLWRHLNAVSDYLGELSWERKEMMGQLRSTRQRREREMLRIELEMIREKIKEWVHHWQFVNNFLTLF</sequence>
<evidence type="ECO:0000313" key="2">
    <source>
        <dbReference type="Proteomes" id="UP000835052"/>
    </source>
</evidence>
<reference evidence="1" key="1">
    <citation type="submission" date="2020-10" db="EMBL/GenBank/DDBJ databases">
        <authorList>
            <person name="Kikuchi T."/>
        </authorList>
    </citation>
    <scope>NUCLEOTIDE SEQUENCE</scope>
    <source>
        <strain evidence="1">NKZ352</strain>
    </source>
</reference>
<accession>A0A8S1H0L0</accession>
<dbReference type="Proteomes" id="UP000835052">
    <property type="component" value="Unassembled WGS sequence"/>
</dbReference>